<gene>
    <name evidence="2" type="ORF">Cvel_22727</name>
</gene>
<feature type="compositionally biased region" description="Basic and acidic residues" evidence="1">
    <location>
        <begin position="272"/>
        <end position="292"/>
    </location>
</feature>
<protein>
    <submittedName>
        <fullName evidence="2">Uncharacterized protein</fullName>
    </submittedName>
</protein>
<feature type="region of interest" description="Disordered" evidence="1">
    <location>
        <begin position="272"/>
        <end position="310"/>
    </location>
</feature>
<proteinExistence type="predicted"/>
<sequence>MNTHNHFCTCLQRQAYYDKRYLSWVYPHEVLTVIMDADSEGQAATATPHLADFMKDLEKVHRPRNKYVAALAHDTDFGTTGEMVQMLMHAHANHAGGVQFFILQKQREYITWLAPHLLKTMDLLVSTGYHFRFVPDSDGEVKAEVKADCSMLWRLAIPFKLMSSFPSEGRPPTIAPTKSFEADSEESKMTPADPKEAKVLDIWWWKGNVYDEVLAVLDTNKLFTGRSVVIRRVFLSLIGEVKKKIADGTVGVNDGVDVTRLQWWAAGGDPVSERGRLRPMGDRDEDRDRDGYGDGYGEGDEDSDDDCGAAAMEETFTKGFSIGKVTSAGAAAAAAH</sequence>
<evidence type="ECO:0000256" key="1">
    <source>
        <dbReference type="SAM" id="MobiDB-lite"/>
    </source>
</evidence>
<reference evidence="2" key="1">
    <citation type="submission" date="2014-11" db="EMBL/GenBank/DDBJ databases">
        <authorList>
            <person name="Otto D Thomas"/>
            <person name="Naeem Raeece"/>
        </authorList>
    </citation>
    <scope>NUCLEOTIDE SEQUENCE</scope>
</reference>
<organism evidence="2">
    <name type="scientific">Chromera velia CCMP2878</name>
    <dbReference type="NCBI Taxonomy" id="1169474"/>
    <lineage>
        <taxon>Eukaryota</taxon>
        <taxon>Sar</taxon>
        <taxon>Alveolata</taxon>
        <taxon>Colpodellida</taxon>
        <taxon>Chromeraceae</taxon>
        <taxon>Chromera</taxon>
    </lineage>
</organism>
<evidence type="ECO:0000313" key="2">
    <source>
        <dbReference type="EMBL" id="CEM31978.1"/>
    </source>
</evidence>
<feature type="region of interest" description="Disordered" evidence="1">
    <location>
        <begin position="168"/>
        <end position="192"/>
    </location>
</feature>
<name>A0A0G4GNW8_9ALVE</name>
<dbReference type="VEuPathDB" id="CryptoDB:Cvel_22727"/>
<feature type="compositionally biased region" description="Acidic residues" evidence="1">
    <location>
        <begin position="297"/>
        <end position="307"/>
    </location>
</feature>
<dbReference type="AlphaFoldDB" id="A0A0G4GNW8"/>
<accession>A0A0G4GNW8</accession>
<dbReference type="EMBL" id="CDMZ01001397">
    <property type="protein sequence ID" value="CEM31978.1"/>
    <property type="molecule type" value="Genomic_DNA"/>
</dbReference>